<dbReference type="InterPro" id="IPR001584">
    <property type="entry name" value="Integrase_cat-core"/>
</dbReference>
<protein>
    <submittedName>
        <fullName evidence="2">IS3 family transposase</fullName>
    </submittedName>
</protein>
<dbReference type="PANTHER" id="PTHR46889:SF4">
    <property type="entry name" value="TRANSPOSASE INSO FOR INSERTION SEQUENCE ELEMENT IS911B-RELATED"/>
    <property type="match status" value="1"/>
</dbReference>
<dbReference type="PANTHER" id="PTHR46889">
    <property type="entry name" value="TRANSPOSASE INSF FOR INSERTION SEQUENCE IS3B-RELATED"/>
    <property type="match status" value="1"/>
</dbReference>
<dbReference type="KEGG" id="wco:G7084_00980"/>
<reference evidence="2 3" key="1">
    <citation type="submission" date="2020-03" db="EMBL/GenBank/DDBJ databases">
        <title>Weissella sp. nov., isolated from Cybister lewisianus.</title>
        <authorList>
            <person name="Hyun D.-W."/>
            <person name="Bae J.-W."/>
        </authorList>
    </citation>
    <scope>NUCLEOTIDE SEQUENCE [LARGE SCALE GENOMIC DNA]</scope>
    <source>
        <strain evidence="2 3">HDW19</strain>
    </source>
</reference>
<gene>
    <name evidence="2" type="ORF">G7084_00980</name>
</gene>
<dbReference type="Pfam" id="PF13333">
    <property type="entry name" value="rve_2"/>
    <property type="match status" value="1"/>
</dbReference>
<dbReference type="InterPro" id="IPR050900">
    <property type="entry name" value="Transposase_IS3/IS150/IS904"/>
</dbReference>
<organism evidence="2 3">
    <name type="scientific">Weissella coleopterorum</name>
    <dbReference type="NCBI Taxonomy" id="2714949"/>
    <lineage>
        <taxon>Bacteria</taxon>
        <taxon>Bacillati</taxon>
        <taxon>Bacillota</taxon>
        <taxon>Bacilli</taxon>
        <taxon>Lactobacillales</taxon>
        <taxon>Lactobacillaceae</taxon>
        <taxon>Weissella</taxon>
    </lineage>
</organism>
<evidence type="ECO:0000313" key="2">
    <source>
        <dbReference type="EMBL" id="QIL50017.1"/>
    </source>
</evidence>
<accession>A0A6G8AYD5</accession>
<dbReference type="Proteomes" id="UP000500741">
    <property type="component" value="Chromosome"/>
</dbReference>
<evidence type="ECO:0000313" key="3">
    <source>
        <dbReference type="Proteomes" id="UP000500741"/>
    </source>
</evidence>
<dbReference type="GO" id="GO:0015074">
    <property type="term" value="P:DNA integration"/>
    <property type="evidence" value="ECO:0007669"/>
    <property type="project" value="InterPro"/>
</dbReference>
<dbReference type="InterPro" id="IPR012337">
    <property type="entry name" value="RNaseH-like_sf"/>
</dbReference>
<dbReference type="AlphaFoldDB" id="A0A6G8AYD5"/>
<evidence type="ECO:0000259" key="1">
    <source>
        <dbReference type="Pfam" id="PF13333"/>
    </source>
</evidence>
<proteinExistence type="predicted"/>
<feature type="domain" description="Integrase catalytic" evidence="1">
    <location>
        <begin position="14"/>
        <end position="62"/>
    </location>
</feature>
<dbReference type="SUPFAM" id="SSF53098">
    <property type="entry name" value="Ribonuclease H-like"/>
    <property type="match status" value="1"/>
</dbReference>
<keyword evidence="3" id="KW-1185">Reference proteome</keyword>
<dbReference type="EMBL" id="CP049888">
    <property type="protein sequence ID" value="QIL50017.1"/>
    <property type="molecule type" value="Genomic_DNA"/>
</dbReference>
<dbReference type="RefSeq" id="WP_166009207.1">
    <property type="nucleotide sequence ID" value="NZ_CP049888.1"/>
</dbReference>
<sequence>MSRKATPLDNAPIESFFHILKVTLTHNRLYASYAEFKEQFKEFIQYYNNKRIKEKLGSLSFNFQT</sequence>
<name>A0A6G8AYD5_9LACO</name>